<reference evidence="2" key="3">
    <citation type="submission" date="2020-12" db="UniProtKB">
        <authorList>
            <consortium name="EnsemblPlants"/>
        </authorList>
    </citation>
    <scope>IDENTIFICATION</scope>
</reference>
<evidence type="ECO:0000313" key="3">
    <source>
        <dbReference type="Proteomes" id="UP000006727"/>
    </source>
</evidence>
<dbReference type="SUPFAM" id="SSF109993">
    <property type="entry name" value="VPS9 domain"/>
    <property type="match status" value="1"/>
</dbReference>
<proteinExistence type="predicted"/>
<name>A0A2K1IM28_PHYPA</name>
<protein>
    <submittedName>
        <fullName evidence="1 2">Uncharacterized protein</fullName>
    </submittedName>
</protein>
<reference evidence="1 3" key="2">
    <citation type="journal article" date="2018" name="Plant J.">
        <title>The Physcomitrella patens chromosome-scale assembly reveals moss genome structure and evolution.</title>
        <authorList>
            <person name="Lang D."/>
            <person name="Ullrich K.K."/>
            <person name="Murat F."/>
            <person name="Fuchs J."/>
            <person name="Jenkins J."/>
            <person name="Haas F.B."/>
            <person name="Piednoel M."/>
            <person name="Gundlach H."/>
            <person name="Van Bel M."/>
            <person name="Meyberg R."/>
            <person name="Vives C."/>
            <person name="Morata J."/>
            <person name="Symeonidi A."/>
            <person name="Hiss M."/>
            <person name="Muchero W."/>
            <person name="Kamisugi Y."/>
            <person name="Saleh O."/>
            <person name="Blanc G."/>
            <person name="Decker E.L."/>
            <person name="van Gessel N."/>
            <person name="Grimwood J."/>
            <person name="Hayes R.D."/>
            <person name="Graham S.W."/>
            <person name="Gunter L.E."/>
            <person name="McDaniel S.F."/>
            <person name="Hoernstein S.N.W."/>
            <person name="Larsson A."/>
            <person name="Li F.W."/>
            <person name="Perroud P.F."/>
            <person name="Phillips J."/>
            <person name="Ranjan P."/>
            <person name="Rokshar D.S."/>
            <person name="Rothfels C.J."/>
            <person name="Schneider L."/>
            <person name="Shu S."/>
            <person name="Stevenson D.W."/>
            <person name="Thummler F."/>
            <person name="Tillich M."/>
            <person name="Villarreal Aguilar J.C."/>
            <person name="Widiez T."/>
            <person name="Wong G.K."/>
            <person name="Wymore A."/>
            <person name="Zhang Y."/>
            <person name="Zimmer A.D."/>
            <person name="Quatrano R.S."/>
            <person name="Mayer K.F.X."/>
            <person name="Goodstein D."/>
            <person name="Casacuberta J.M."/>
            <person name="Vandepoele K."/>
            <person name="Reski R."/>
            <person name="Cuming A.C."/>
            <person name="Tuskan G.A."/>
            <person name="Maumus F."/>
            <person name="Salse J."/>
            <person name="Schmutz J."/>
            <person name="Rensing S.A."/>
        </authorList>
    </citation>
    <scope>NUCLEOTIDE SEQUENCE [LARGE SCALE GENOMIC DNA]</scope>
    <source>
        <strain evidence="2 3">cv. Gransden 2004</strain>
    </source>
</reference>
<dbReference type="PaxDb" id="3218-PP1S266_42V6.1"/>
<dbReference type="Proteomes" id="UP000006727">
    <property type="component" value="Chromosome 22"/>
</dbReference>
<dbReference type="PANTHER" id="PTHR24170:SF1">
    <property type="entry name" value="DOMAIN PROTEIN, PUTATIVE (AFU_ORTHOLOGUE AFUA_1G09870)-RELATED"/>
    <property type="match status" value="1"/>
</dbReference>
<dbReference type="EnsemblPlants" id="Pp3c22_3190V3.2">
    <property type="protein sequence ID" value="PAC:32904200.CDS.1"/>
    <property type="gene ID" value="Pp3c22_3190"/>
</dbReference>
<dbReference type="EnsemblPlants" id="Pp3c22_3190V3.1">
    <property type="protein sequence ID" value="PAC:32904199.CDS.1"/>
    <property type="gene ID" value="Pp3c22_3190"/>
</dbReference>
<organism evidence="1">
    <name type="scientific">Physcomitrium patens</name>
    <name type="common">Spreading-leaved earth moss</name>
    <name type="synonym">Physcomitrella patens</name>
    <dbReference type="NCBI Taxonomy" id="3218"/>
    <lineage>
        <taxon>Eukaryota</taxon>
        <taxon>Viridiplantae</taxon>
        <taxon>Streptophyta</taxon>
        <taxon>Embryophyta</taxon>
        <taxon>Bryophyta</taxon>
        <taxon>Bryophytina</taxon>
        <taxon>Bryopsida</taxon>
        <taxon>Funariidae</taxon>
        <taxon>Funariales</taxon>
        <taxon>Funariaceae</taxon>
        <taxon>Physcomitrium</taxon>
    </lineage>
</organism>
<dbReference type="STRING" id="3218.A0A2K1IM28"/>
<reference evidence="1 3" key="1">
    <citation type="journal article" date="2008" name="Science">
        <title>The Physcomitrella genome reveals evolutionary insights into the conquest of land by plants.</title>
        <authorList>
            <person name="Rensing S."/>
            <person name="Lang D."/>
            <person name="Zimmer A."/>
            <person name="Terry A."/>
            <person name="Salamov A."/>
            <person name="Shapiro H."/>
            <person name="Nishiyama T."/>
            <person name="Perroud P.-F."/>
            <person name="Lindquist E."/>
            <person name="Kamisugi Y."/>
            <person name="Tanahashi T."/>
            <person name="Sakakibara K."/>
            <person name="Fujita T."/>
            <person name="Oishi K."/>
            <person name="Shin-I T."/>
            <person name="Kuroki Y."/>
            <person name="Toyoda A."/>
            <person name="Suzuki Y."/>
            <person name="Hashimoto A."/>
            <person name="Yamaguchi K."/>
            <person name="Sugano A."/>
            <person name="Kohara Y."/>
            <person name="Fujiyama A."/>
            <person name="Anterola A."/>
            <person name="Aoki S."/>
            <person name="Ashton N."/>
            <person name="Barbazuk W.B."/>
            <person name="Barker E."/>
            <person name="Bennetzen J."/>
            <person name="Bezanilla M."/>
            <person name="Blankenship R."/>
            <person name="Cho S.H."/>
            <person name="Dutcher S."/>
            <person name="Estelle M."/>
            <person name="Fawcett J.A."/>
            <person name="Gundlach H."/>
            <person name="Hanada K."/>
            <person name="Heyl A."/>
            <person name="Hicks K.A."/>
            <person name="Hugh J."/>
            <person name="Lohr M."/>
            <person name="Mayer K."/>
            <person name="Melkozernov A."/>
            <person name="Murata T."/>
            <person name="Nelson D."/>
            <person name="Pils B."/>
            <person name="Prigge M."/>
            <person name="Reiss B."/>
            <person name="Renner T."/>
            <person name="Rombauts S."/>
            <person name="Rushton P."/>
            <person name="Sanderfoot A."/>
            <person name="Schween G."/>
            <person name="Shiu S.-H."/>
            <person name="Stueber K."/>
            <person name="Theodoulou F.L."/>
            <person name="Tu H."/>
            <person name="Van de Peer Y."/>
            <person name="Verrier P.J."/>
            <person name="Waters E."/>
            <person name="Wood A."/>
            <person name="Yang L."/>
            <person name="Cove D."/>
            <person name="Cuming A."/>
            <person name="Hasebe M."/>
            <person name="Lucas S."/>
            <person name="Mishler D.B."/>
            <person name="Reski R."/>
            <person name="Grigoriev I."/>
            <person name="Quatrano R.S."/>
            <person name="Boore J.L."/>
        </authorList>
    </citation>
    <scope>NUCLEOTIDE SEQUENCE [LARGE SCALE GENOMIC DNA]</scope>
    <source>
        <strain evidence="2 3">cv. Gransden 2004</strain>
    </source>
</reference>
<accession>A0A2K1IM28</accession>
<evidence type="ECO:0000313" key="1">
    <source>
        <dbReference type="EMBL" id="PNR30331.1"/>
    </source>
</evidence>
<evidence type="ECO:0000313" key="2">
    <source>
        <dbReference type="EnsemblPlants" id="PAC:32904199.CDS.1"/>
    </source>
</evidence>
<dbReference type="EMBL" id="ABEU02000022">
    <property type="protein sequence ID" value="PNR30331.1"/>
    <property type="molecule type" value="Genomic_DNA"/>
</dbReference>
<dbReference type="PANTHER" id="PTHR24170">
    <property type="entry name" value="ANKYRIN REPEAT DOMAIN-CONTAINING PROTEIN 27"/>
    <property type="match status" value="1"/>
</dbReference>
<sequence>MNQLWSACETWVLGSVYDKIIGACKQMFGRSDKCLDANLARLDKVDPIVLGVRSEFKEFVLGEALSQFRMINRGRTPLEKAICLRKSINCIIEGIQTVISSCSGTEASRVCPNTFQRRDYAHGCEISKFAGFLPFYRHPCLQQIM</sequence>
<dbReference type="Gene3D" id="1.20.1050.80">
    <property type="entry name" value="VPS9 domain"/>
    <property type="match status" value="1"/>
</dbReference>
<keyword evidence="3" id="KW-1185">Reference proteome</keyword>
<dbReference type="AlphaFoldDB" id="A0A2K1IM28"/>
<dbReference type="InParanoid" id="A0A2K1IM28"/>
<dbReference type="Gramene" id="Pp3c22_3190V3.1">
    <property type="protein sequence ID" value="PAC:32904199.CDS.1"/>
    <property type="gene ID" value="Pp3c22_3190"/>
</dbReference>
<dbReference type="InterPro" id="IPR051248">
    <property type="entry name" value="UPF0507/Ank_repeat_27"/>
</dbReference>
<dbReference type="Gramene" id="Pp3c22_3190V3.2">
    <property type="protein sequence ID" value="PAC:32904200.CDS.1"/>
    <property type="gene ID" value="Pp3c22_3190"/>
</dbReference>
<gene>
    <name evidence="1" type="ORF">PHYPA_026647</name>
</gene>
<dbReference type="InterPro" id="IPR037191">
    <property type="entry name" value="VPS9_dom_sf"/>
</dbReference>